<accession>X6MUV7</accession>
<gene>
    <name evidence="3" type="ORF">RFI_19530</name>
</gene>
<feature type="domain" description="NAD(P)-binding" evidence="2">
    <location>
        <begin position="19"/>
        <end position="225"/>
    </location>
</feature>
<name>X6MUV7_RETFI</name>
<comment type="caution">
    <text evidence="3">The sequence shown here is derived from an EMBL/GenBank/DDBJ whole genome shotgun (WGS) entry which is preliminary data.</text>
</comment>
<dbReference type="Gene3D" id="3.40.50.720">
    <property type="entry name" value="NAD(P)-binding Rossmann-like Domain"/>
    <property type="match status" value="1"/>
</dbReference>
<keyword evidence="1" id="KW-1133">Transmembrane helix</keyword>
<keyword evidence="1" id="KW-0812">Transmembrane</keyword>
<evidence type="ECO:0000313" key="3">
    <source>
        <dbReference type="EMBL" id="ETO17783.1"/>
    </source>
</evidence>
<sequence>MTSSTVSSTPKGLNIFVTGATGRTGKYVVSTLLERDNVSQITVCVRNKEKFEKEFPNLKSNPRVVPFYIDLSNTATYPVSLSNFDAVIFTHSGSKFNGPIRMLRIILGLFWAEHPYYTEYICMEEFVKIAETSNSKVKFVVCSAVGLFNPWMLSTLLLNLLLSGTIKYKYLGTQWIRNSNLNYTIILPPDPNKTVVFNQRWKARDLPFGRITCPRETVAKLLCEAACDGNKGKRSTLNVWSEEYEESKSNKGEPIDLNWTNVRSDNDNDKLRFANVNFDTTYYTFIGLSLAATVVATKWLFPRQWETLGNSTKKLWRS</sequence>
<evidence type="ECO:0000259" key="2">
    <source>
        <dbReference type="Pfam" id="PF13460"/>
    </source>
</evidence>
<evidence type="ECO:0000313" key="4">
    <source>
        <dbReference type="Proteomes" id="UP000023152"/>
    </source>
</evidence>
<dbReference type="OrthoDB" id="10254221at2759"/>
<dbReference type="InterPro" id="IPR036291">
    <property type="entry name" value="NAD(P)-bd_dom_sf"/>
</dbReference>
<reference evidence="3 4" key="1">
    <citation type="journal article" date="2013" name="Curr. Biol.">
        <title>The Genome of the Foraminiferan Reticulomyxa filosa.</title>
        <authorList>
            <person name="Glockner G."/>
            <person name="Hulsmann N."/>
            <person name="Schleicher M."/>
            <person name="Noegel A.A."/>
            <person name="Eichinger L."/>
            <person name="Gallinger C."/>
            <person name="Pawlowski J."/>
            <person name="Sierra R."/>
            <person name="Euteneuer U."/>
            <person name="Pillet L."/>
            <person name="Moustafa A."/>
            <person name="Platzer M."/>
            <person name="Groth M."/>
            <person name="Szafranski K."/>
            <person name="Schliwa M."/>
        </authorList>
    </citation>
    <scope>NUCLEOTIDE SEQUENCE [LARGE SCALE GENOMIC DNA]</scope>
</reference>
<dbReference type="SUPFAM" id="SSF51735">
    <property type="entry name" value="NAD(P)-binding Rossmann-fold domains"/>
    <property type="match status" value="1"/>
</dbReference>
<dbReference type="EMBL" id="ASPP01016003">
    <property type="protein sequence ID" value="ETO17783.1"/>
    <property type="molecule type" value="Genomic_DNA"/>
</dbReference>
<evidence type="ECO:0000256" key="1">
    <source>
        <dbReference type="SAM" id="Phobius"/>
    </source>
</evidence>
<dbReference type="Pfam" id="PF13460">
    <property type="entry name" value="NAD_binding_10"/>
    <property type="match status" value="1"/>
</dbReference>
<dbReference type="InterPro" id="IPR016040">
    <property type="entry name" value="NAD(P)-bd_dom"/>
</dbReference>
<keyword evidence="1" id="KW-0472">Membrane</keyword>
<organism evidence="3 4">
    <name type="scientific">Reticulomyxa filosa</name>
    <dbReference type="NCBI Taxonomy" id="46433"/>
    <lineage>
        <taxon>Eukaryota</taxon>
        <taxon>Sar</taxon>
        <taxon>Rhizaria</taxon>
        <taxon>Retaria</taxon>
        <taxon>Foraminifera</taxon>
        <taxon>Monothalamids</taxon>
        <taxon>Reticulomyxidae</taxon>
        <taxon>Reticulomyxa</taxon>
    </lineage>
</organism>
<feature type="transmembrane region" description="Helical" evidence="1">
    <location>
        <begin position="282"/>
        <end position="301"/>
    </location>
</feature>
<dbReference type="PANTHER" id="PTHR15020:SF11">
    <property type="entry name" value="OS06G0360300 PROTEIN"/>
    <property type="match status" value="1"/>
</dbReference>
<keyword evidence="4" id="KW-1185">Reference proteome</keyword>
<protein>
    <recommendedName>
        <fullName evidence="2">NAD(P)-binding domain-containing protein</fullName>
    </recommendedName>
</protein>
<proteinExistence type="predicted"/>
<dbReference type="Proteomes" id="UP000023152">
    <property type="component" value="Unassembled WGS sequence"/>
</dbReference>
<dbReference type="PANTHER" id="PTHR15020">
    <property type="entry name" value="FLAVIN REDUCTASE-RELATED"/>
    <property type="match status" value="1"/>
</dbReference>
<dbReference type="AlphaFoldDB" id="X6MUV7"/>